<sequence>MPRNEQKLYEMARAHWCAPGERLAMGDRAAGHIGGAVGGRIVAPYPPAPGAGGPVPDPGWPLPTEPVGTGRIWNDEWADDPVIWGWAHAPDAGAAAAGLAGHMAGYGDEAWLLLTDRRLAVTVESRFARPAGPSGGGLRGRARVLLGDRAPGGDRASGDDRASGGDRPAGGEHGPAPAPDAPLTTCWQVPYAAVRGLRAVALGRCNVPERFVRVDFADGSAFDFRPRRGADASKYVASVSTGLP</sequence>
<feature type="region of interest" description="Disordered" evidence="1">
    <location>
        <begin position="147"/>
        <end position="182"/>
    </location>
</feature>
<reference evidence="2 3" key="1">
    <citation type="submission" date="2021-03" db="EMBL/GenBank/DDBJ databases">
        <authorList>
            <person name="Kanchanasin P."/>
            <person name="Saeng-In P."/>
            <person name="Phongsopitanun W."/>
            <person name="Yuki M."/>
            <person name="Kudo T."/>
            <person name="Ohkuma M."/>
            <person name="Tanasupawat S."/>
        </authorList>
    </citation>
    <scope>NUCLEOTIDE SEQUENCE [LARGE SCALE GENOMIC DNA]</scope>
    <source>
        <strain evidence="2 3">L46</strain>
    </source>
</reference>
<organism evidence="2 3">
    <name type="scientific">Actinomadura nitritigenes</name>
    <dbReference type="NCBI Taxonomy" id="134602"/>
    <lineage>
        <taxon>Bacteria</taxon>
        <taxon>Bacillati</taxon>
        <taxon>Actinomycetota</taxon>
        <taxon>Actinomycetes</taxon>
        <taxon>Streptosporangiales</taxon>
        <taxon>Thermomonosporaceae</taxon>
        <taxon>Actinomadura</taxon>
    </lineage>
</organism>
<protein>
    <submittedName>
        <fullName evidence="2">Uncharacterized protein</fullName>
    </submittedName>
</protein>
<evidence type="ECO:0000256" key="1">
    <source>
        <dbReference type="SAM" id="MobiDB-lite"/>
    </source>
</evidence>
<comment type="caution">
    <text evidence="2">The sequence shown here is derived from an EMBL/GenBank/DDBJ whole genome shotgun (WGS) entry which is preliminary data.</text>
</comment>
<name>A0ABS3QXE2_9ACTN</name>
<dbReference type="Proteomes" id="UP000666915">
    <property type="component" value="Unassembled WGS sequence"/>
</dbReference>
<evidence type="ECO:0000313" key="3">
    <source>
        <dbReference type="Proteomes" id="UP000666915"/>
    </source>
</evidence>
<keyword evidence="3" id="KW-1185">Reference proteome</keyword>
<dbReference type="RefSeq" id="WP_208266964.1">
    <property type="nucleotide sequence ID" value="NZ_BAAAGM010000002.1"/>
</dbReference>
<proteinExistence type="predicted"/>
<evidence type="ECO:0000313" key="2">
    <source>
        <dbReference type="EMBL" id="MBO2438644.1"/>
    </source>
</evidence>
<gene>
    <name evidence="2" type="ORF">J4557_14065</name>
</gene>
<accession>A0ABS3QXE2</accession>
<dbReference type="EMBL" id="JAGEOK010000008">
    <property type="protein sequence ID" value="MBO2438644.1"/>
    <property type="molecule type" value="Genomic_DNA"/>
</dbReference>